<evidence type="ECO:0000313" key="3">
    <source>
        <dbReference type="Proteomes" id="UP000737171"/>
    </source>
</evidence>
<dbReference type="Pfam" id="PF12040">
    <property type="entry name" value="DUF3526"/>
    <property type="match status" value="1"/>
</dbReference>
<evidence type="ECO:0000256" key="1">
    <source>
        <dbReference type="SAM" id="Phobius"/>
    </source>
</evidence>
<feature type="transmembrane region" description="Helical" evidence="1">
    <location>
        <begin position="438"/>
        <end position="456"/>
    </location>
</feature>
<feature type="transmembrane region" description="Helical" evidence="1">
    <location>
        <begin position="142"/>
        <end position="162"/>
    </location>
</feature>
<keyword evidence="1" id="KW-0472">Membrane</keyword>
<feature type="transmembrane region" description="Helical" evidence="1">
    <location>
        <begin position="217"/>
        <end position="244"/>
    </location>
</feature>
<accession>A0ABX2EER3</accession>
<keyword evidence="1" id="KW-1133">Transmembrane helix</keyword>
<dbReference type="Proteomes" id="UP000737171">
    <property type="component" value="Unassembled WGS sequence"/>
</dbReference>
<dbReference type="InterPro" id="IPR021913">
    <property type="entry name" value="DUF3526"/>
</dbReference>
<dbReference type="PANTHER" id="PTHR43471">
    <property type="entry name" value="ABC TRANSPORTER PERMEASE"/>
    <property type="match status" value="1"/>
</dbReference>
<feature type="transmembrane region" description="Helical" evidence="1">
    <location>
        <begin position="189"/>
        <end position="211"/>
    </location>
</feature>
<dbReference type="PANTHER" id="PTHR43471:SF1">
    <property type="entry name" value="ABC TRANSPORTER PERMEASE PROTEIN NOSY-RELATED"/>
    <property type="match status" value="1"/>
</dbReference>
<name>A0ABX2EER3_9BURK</name>
<evidence type="ECO:0000313" key="2">
    <source>
        <dbReference type="EMBL" id="NRF67090.1"/>
    </source>
</evidence>
<feature type="transmembrane region" description="Helical" evidence="1">
    <location>
        <begin position="251"/>
        <end position="274"/>
    </location>
</feature>
<protein>
    <submittedName>
        <fullName evidence="2">DUF3526 domain-containing protein</fullName>
    </submittedName>
</protein>
<comment type="caution">
    <text evidence="2">The sequence shown here is derived from an EMBL/GenBank/DDBJ whole genome shotgun (WGS) entry which is preliminary data.</text>
</comment>
<gene>
    <name evidence="2" type="ORF">HLB44_08865</name>
</gene>
<dbReference type="RefSeq" id="WP_173122174.1">
    <property type="nucleotide sequence ID" value="NZ_JABRWJ010000002.1"/>
</dbReference>
<keyword evidence="1" id="KW-0812">Transmembrane</keyword>
<proteinExistence type="predicted"/>
<dbReference type="EMBL" id="JABRWJ010000002">
    <property type="protein sequence ID" value="NRF67090.1"/>
    <property type="molecule type" value="Genomic_DNA"/>
</dbReference>
<sequence>MILATLRLECRIFFATPAGGLAFVLMLALSVCALVAGESQHALDERARQAHARAVQGAFEAWRGALVRIEATGIAKSPHEAQPMNLSVPVALAPGPLPAFALGLRELLPSQATLSPWNTSATVFPAYQFQNPTLLALGRFDLNFVTIVLLPLLMIAVSSDTLGRERARGTLRLLLAQGARLESLAGWRLILRNTWIVLPLMLASAAYAASAAPVESWIFYLLWLAATGLYAGVWLGLIALAVAWYRRTEAVAASLVAAWTAVVLVLPAVLAAAAEASYPAPSRLAYLSELRAAQIDASREVDRLTRGYLLDHPELTISDQAAPSFHRDAYLANLEVERRTASILAAFDRSRADRQSSLARAQYASAALVAQRLLNRLAGADEARYWRFQAGVRACLAHLADAVGPSVVSGQRIRLAEVEGATACAIDPPSLRELIVESRWPVFYLVSLAAVLLLFARRRLRRPPD</sequence>
<keyword evidence="3" id="KW-1185">Reference proteome</keyword>
<reference evidence="2 3" key="1">
    <citation type="submission" date="2020-05" db="EMBL/GenBank/DDBJ databases">
        <title>Aquincola sp. isolate from soil.</title>
        <authorList>
            <person name="Han J."/>
            <person name="Kim D.-U."/>
        </authorList>
    </citation>
    <scope>NUCLEOTIDE SEQUENCE [LARGE SCALE GENOMIC DNA]</scope>
    <source>
        <strain evidence="2 3">S2</strain>
    </source>
</reference>
<feature type="transmembrane region" description="Helical" evidence="1">
    <location>
        <begin position="12"/>
        <end position="36"/>
    </location>
</feature>
<organism evidence="2 3">
    <name type="scientific">Pseudaquabacterium terrae</name>
    <dbReference type="NCBI Taxonomy" id="2732868"/>
    <lineage>
        <taxon>Bacteria</taxon>
        <taxon>Pseudomonadati</taxon>
        <taxon>Pseudomonadota</taxon>
        <taxon>Betaproteobacteria</taxon>
        <taxon>Burkholderiales</taxon>
        <taxon>Sphaerotilaceae</taxon>
        <taxon>Pseudaquabacterium</taxon>
    </lineage>
</organism>